<sequence>MRFRLPVSLLIGIMMGSLSVMMNVPNLVTLTEGIVLTQTVGLKSEALDSFIQRDHNLVLEQYSFYQENRELFDNWSSLQHSEFFYLYQDRITALFEENMQLF</sequence>
<dbReference type="AlphaFoldDB" id="A0A223CZ06"/>
<protein>
    <submittedName>
        <fullName evidence="1">Uncharacterized protein</fullName>
    </submittedName>
</protein>
<dbReference type="Proteomes" id="UP000214688">
    <property type="component" value="Chromosome"/>
</dbReference>
<evidence type="ECO:0000313" key="2">
    <source>
        <dbReference type="Proteomes" id="UP000214688"/>
    </source>
</evidence>
<gene>
    <name evidence="1" type="ORF">CIG75_05005</name>
</gene>
<dbReference type="OrthoDB" id="2382070at2"/>
<dbReference type="RefSeq" id="WP_094235658.1">
    <property type="nucleotide sequence ID" value="NZ_CP022657.1"/>
</dbReference>
<accession>A0A223CZ06</accession>
<evidence type="ECO:0000313" key="1">
    <source>
        <dbReference type="EMBL" id="ASS74406.1"/>
    </source>
</evidence>
<organism evidence="1 2">
    <name type="scientific">Tumebacillus algifaecis</name>
    <dbReference type="NCBI Taxonomy" id="1214604"/>
    <lineage>
        <taxon>Bacteria</taxon>
        <taxon>Bacillati</taxon>
        <taxon>Bacillota</taxon>
        <taxon>Bacilli</taxon>
        <taxon>Bacillales</taxon>
        <taxon>Alicyclobacillaceae</taxon>
        <taxon>Tumebacillus</taxon>
    </lineage>
</organism>
<dbReference type="EMBL" id="CP022657">
    <property type="protein sequence ID" value="ASS74406.1"/>
    <property type="molecule type" value="Genomic_DNA"/>
</dbReference>
<name>A0A223CZ06_9BACL</name>
<keyword evidence="2" id="KW-1185">Reference proteome</keyword>
<proteinExistence type="predicted"/>
<reference evidence="1 2" key="1">
    <citation type="journal article" date="2015" name="Int. J. Syst. Evol. Microbiol.">
        <title>Tumebacillus algifaecis sp. nov., isolated from decomposing algal scum.</title>
        <authorList>
            <person name="Wu Y.F."/>
            <person name="Zhang B."/>
            <person name="Xing P."/>
            <person name="Wu Q.L."/>
            <person name="Liu S.J."/>
        </authorList>
    </citation>
    <scope>NUCLEOTIDE SEQUENCE [LARGE SCALE GENOMIC DNA]</scope>
    <source>
        <strain evidence="1 2">THMBR28</strain>
    </source>
</reference>
<dbReference type="KEGG" id="tab:CIG75_05005"/>